<name>C4JWP7_UNCRE</name>
<dbReference type="RefSeq" id="XP_002584022.1">
    <property type="nucleotide sequence ID" value="XM_002583976.1"/>
</dbReference>
<dbReference type="KEGG" id="ure:UREG_06989"/>
<sequence>MVISPQPNDSEVSGTNPSIAKNYQDMLFHMGFPSRSNKADIDLRISLLDILPEYMSLSGLIPSELQDRWMENAIHLMLHTALEQVFLYGQSSHYKLDEIFAWDWPYEHSQSETSRRMGNYTWSTLRDGTKRSLLASGTFICEKHLRRVSFEHPLFDFEGRVLQLLNDLLAMLQTPILEQLESGNLSEISGIQTQDW</sequence>
<reference evidence="2" key="1">
    <citation type="journal article" date="2009" name="Genome Res.">
        <title>Comparative genomic analyses of the human fungal pathogens Coccidioides and their relatives.</title>
        <authorList>
            <person name="Sharpton T.J."/>
            <person name="Stajich J.E."/>
            <person name="Rounsley S.D."/>
            <person name="Gardner M.J."/>
            <person name="Wortman J.R."/>
            <person name="Jordar V.S."/>
            <person name="Maiti R."/>
            <person name="Kodira C.D."/>
            <person name="Neafsey D.E."/>
            <person name="Zeng Q."/>
            <person name="Hung C.-Y."/>
            <person name="McMahan C."/>
            <person name="Muszewska A."/>
            <person name="Grynberg M."/>
            <person name="Mandel M.A."/>
            <person name="Kellner E.M."/>
            <person name="Barker B.M."/>
            <person name="Galgiani J.N."/>
            <person name="Orbach M.J."/>
            <person name="Kirkland T.N."/>
            <person name="Cole G.T."/>
            <person name="Henn M.R."/>
            <person name="Birren B.W."/>
            <person name="Taylor J.W."/>
        </authorList>
    </citation>
    <scope>NUCLEOTIDE SEQUENCE [LARGE SCALE GENOMIC DNA]</scope>
    <source>
        <strain evidence="2">UAMH 1704</strain>
    </source>
</reference>
<dbReference type="HOGENOM" id="CLU_1391169_0_0_1"/>
<dbReference type="OrthoDB" id="4149149at2759"/>
<dbReference type="Proteomes" id="UP000002058">
    <property type="component" value="Unassembled WGS sequence"/>
</dbReference>
<dbReference type="GeneID" id="8442529"/>
<dbReference type="VEuPathDB" id="FungiDB:UREG_06989"/>
<organism evidence="1 2">
    <name type="scientific">Uncinocarpus reesii (strain UAMH 1704)</name>
    <dbReference type="NCBI Taxonomy" id="336963"/>
    <lineage>
        <taxon>Eukaryota</taxon>
        <taxon>Fungi</taxon>
        <taxon>Dikarya</taxon>
        <taxon>Ascomycota</taxon>
        <taxon>Pezizomycotina</taxon>
        <taxon>Eurotiomycetes</taxon>
        <taxon>Eurotiomycetidae</taxon>
        <taxon>Onygenales</taxon>
        <taxon>Onygenaceae</taxon>
        <taxon>Uncinocarpus</taxon>
    </lineage>
</organism>
<keyword evidence="2" id="KW-1185">Reference proteome</keyword>
<accession>C4JWP7</accession>
<dbReference type="AlphaFoldDB" id="C4JWP7"/>
<evidence type="ECO:0000313" key="2">
    <source>
        <dbReference type="Proteomes" id="UP000002058"/>
    </source>
</evidence>
<dbReference type="EMBL" id="CH476618">
    <property type="protein sequence ID" value="EEP82124.1"/>
    <property type="molecule type" value="Genomic_DNA"/>
</dbReference>
<gene>
    <name evidence="1" type="ORF">UREG_06989</name>
</gene>
<dbReference type="InParanoid" id="C4JWP7"/>
<protein>
    <submittedName>
        <fullName evidence="1">Uncharacterized protein</fullName>
    </submittedName>
</protein>
<proteinExistence type="predicted"/>
<evidence type="ECO:0000313" key="1">
    <source>
        <dbReference type="EMBL" id="EEP82124.1"/>
    </source>
</evidence>
<dbReference type="eggNOG" id="ENOG502SFV6">
    <property type="taxonomic scope" value="Eukaryota"/>
</dbReference>